<dbReference type="PANTHER" id="PTHR42798">
    <property type="entry name" value="LIPOPROTEIN-RELEASING SYSTEM ATP-BINDING PROTEIN LOLD"/>
    <property type="match status" value="1"/>
</dbReference>
<evidence type="ECO:0000256" key="1">
    <source>
        <dbReference type="ARBA" id="ARBA00022741"/>
    </source>
</evidence>
<dbReference type="InterPro" id="IPR017871">
    <property type="entry name" value="ABC_transporter-like_CS"/>
</dbReference>
<dbReference type="SMART" id="SM00382">
    <property type="entry name" value="AAA"/>
    <property type="match status" value="1"/>
</dbReference>
<dbReference type="PROSITE" id="PS50893">
    <property type="entry name" value="ABC_TRANSPORTER_2"/>
    <property type="match status" value="1"/>
</dbReference>
<dbReference type="GO" id="GO:0005524">
    <property type="term" value="F:ATP binding"/>
    <property type="evidence" value="ECO:0007669"/>
    <property type="project" value="UniProtKB-KW"/>
</dbReference>
<dbReference type="InterPro" id="IPR027417">
    <property type="entry name" value="P-loop_NTPase"/>
</dbReference>
<dbReference type="PROSITE" id="PS00211">
    <property type="entry name" value="ABC_TRANSPORTER_1"/>
    <property type="match status" value="1"/>
</dbReference>
<dbReference type="InterPro" id="IPR003439">
    <property type="entry name" value="ABC_transporter-like_ATP-bd"/>
</dbReference>
<keyword evidence="1" id="KW-0547">Nucleotide-binding</keyword>
<sequence length="223" mass="25272">MKIEIHNMYKKYQVDYFRSKQIFSDYSLKLDSEKINFIVGDSGTGKTTLLNIIGLVEKMDRGVYYFDGSPIKYKNKKEILKYRNSRIGYVHQEAMLISKLSVLDNVLLPIYIGGKVNGNAYTKAFGLLERLGIGNLKNVIVEKLSGGEKQRVEMARALINNPDVIIADEPTASLDADNARIIMRELRQINTENNSMVVVATHDNRILSPKDNILSLESDVNIR</sequence>
<accession>A0ABR7F278</accession>
<protein>
    <submittedName>
        <fullName evidence="4">ATP-binding cassette domain-containing protein</fullName>
    </submittedName>
</protein>
<feature type="domain" description="ABC transporter" evidence="3">
    <location>
        <begin position="3"/>
        <end position="222"/>
    </location>
</feature>
<keyword evidence="2 4" id="KW-0067">ATP-binding</keyword>
<organism evidence="4 5">
    <name type="scientific">Eubacterium segne</name>
    <dbReference type="NCBI Taxonomy" id="2763045"/>
    <lineage>
        <taxon>Bacteria</taxon>
        <taxon>Bacillati</taxon>
        <taxon>Bacillota</taxon>
        <taxon>Clostridia</taxon>
        <taxon>Eubacteriales</taxon>
        <taxon>Eubacteriaceae</taxon>
        <taxon>Eubacterium</taxon>
    </lineage>
</organism>
<evidence type="ECO:0000259" key="3">
    <source>
        <dbReference type="PROSITE" id="PS50893"/>
    </source>
</evidence>
<evidence type="ECO:0000313" key="4">
    <source>
        <dbReference type="EMBL" id="MBC5667715.1"/>
    </source>
</evidence>
<dbReference type="Gene3D" id="3.40.50.300">
    <property type="entry name" value="P-loop containing nucleotide triphosphate hydrolases"/>
    <property type="match status" value="1"/>
</dbReference>
<name>A0ABR7F278_9FIRM</name>
<dbReference type="RefSeq" id="WP_118589493.1">
    <property type="nucleotide sequence ID" value="NZ_JACOOZ010000004.1"/>
</dbReference>
<evidence type="ECO:0000256" key="2">
    <source>
        <dbReference type="ARBA" id="ARBA00022840"/>
    </source>
</evidence>
<keyword evidence="5" id="KW-1185">Reference proteome</keyword>
<gene>
    <name evidence="4" type="ORF">H8S00_06945</name>
</gene>
<dbReference type="Pfam" id="PF00005">
    <property type="entry name" value="ABC_tran"/>
    <property type="match status" value="1"/>
</dbReference>
<evidence type="ECO:0000313" key="5">
    <source>
        <dbReference type="Proteomes" id="UP000597877"/>
    </source>
</evidence>
<dbReference type="SUPFAM" id="SSF52540">
    <property type="entry name" value="P-loop containing nucleoside triphosphate hydrolases"/>
    <property type="match status" value="1"/>
</dbReference>
<reference evidence="4 5" key="1">
    <citation type="submission" date="2020-08" db="EMBL/GenBank/DDBJ databases">
        <title>Genome public.</title>
        <authorList>
            <person name="Liu C."/>
            <person name="Sun Q."/>
        </authorList>
    </citation>
    <scope>NUCLEOTIDE SEQUENCE [LARGE SCALE GENOMIC DNA]</scope>
    <source>
        <strain evidence="4 5">BX4</strain>
    </source>
</reference>
<dbReference type="InterPro" id="IPR003593">
    <property type="entry name" value="AAA+_ATPase"/>
</dbReference>
<proteinExistence type="predicted"/>
<comment type="caution">
    <text evidence="4">The sequence shown here is derived from an EMBL/GenBank/DDBJ whole genome shotgun (WGS) entry which is preliminary data.</text>
</comment>
<dbReference type="Proteomes" id="UP000597877">
    <property type="component" value="Unassembled WGS sequence"/>
</dbReference>
<dbReference type="EMBL" id="JACOOZ010000004">
    <property type="protein sequence ID" value="MBC5667715.1"/>
    <property type="molecule type" value="Genomic_DNA"/>
</dbReference>
<dbReference type="PANTHER" id="PTHR42798:SF4">
    <property type="entry name" value="ABC TRANSPORTER DOMAIN-CONTAINING PROTEIN"/>
    <property type="match status" value="1"/>
</dbReference>